<dbReference type="OrthoDB" id="10531093at2759"/>
<keyword evidence="4" id="KW-1185">Reference proteome</keyword>
<feature type="signal peptide" evidence="2">
    <location>
        <begin position="1"/>
        <end position="23"/>
    </location>
</feature>
<reference evidence="4" key="1">
    <citation type="journal article" date="2012" name="Science">
        <title>The Paleozoic origin of enzymatic lignin decomposition reconstructed from 31 fungal genomes.</title>
        <authorList>
            <person name="Floudas D."/>
            <person name="Binder M."/>
            <person name="Riley R."/>
            <person name="Barry K."/>
            <person name="Blanchette R.A."/>
            <person name="Henrissat B."/>
            <person name="Martinez A.T."/>
            <person name="Otillar R."/>
            <person name="Spatafora J.W."/>
            <person name="Yadav J.S."/>
            <person name="Aerts A."/>
            <person name="Benoit I."/>
            <person name="Boyd A."/>
            <person name="Carlson A."/>
            <person name="Copeland A."/>
            <person name="Coutinho P.M."/>
            <person name="de Vries R.P."/>
            <person name="Ferreira P."/>
            <person name="Findley K."/>
            <person name="Foster B."/>
            <person name="Gaskell J."/>
            <person name="Glotzer D."/>
            <person name="Gorecki P."/>
            <person name="Heitman J."/>
            <person name="Hesse C."/>
            <person name="Hori C."/>
            <person name="Igarashi K."/>
            <person name="Jurgens J.A."/>
            <person name="Kallen N."/>
            <person name="Kersten P."/>
            <person name="Kohler A."/>
            <person name="Kuees U."/>
            <person name="Kumar T.K.A."/>
            <person name="Kuo A."/>
            <person name="LaButti K."/>
            <person name="Larrondo L.F."/>
            <person name="Lindquist E."/>
            <person name="Ling A."/>
            <person name="Lombard V."/>
            <person name="Lucas S."/>
            <person name="Lundell T."/>
            <person name="Martin R."/>
            <person name="McLaughlin D.J."/>
            <person name="Morgenstern I."/>
            <person name="Morin E."/>
            <person name="Murat C."/>
            <person name="Nagy L.G."/>
            <person name="Nolan M."/>
            <person name="Ohm R.A."/>
            <person name="Patyshakuliyeva A."/>
            <person name="Rokas A."/>
            <person name="Ruiz-Duenas F.J."/>
            <person name="Sabat G."/>
            <person name="Salamov A."/>
            <person name="Samejima M."/>
            <person name="Schmutz J."/>
            <person name="Slot J.C."/>
            <person name="St John F."/>
            <person name="Stenlid J."/>
            <person name="Sun H."/>
            <person name="Sun S."/>
            <person name="Syed K."/>
            <person name="Tsang A."/>
            <person name="Wiebenga A."/>
            <person name="Young D."/>
            <person name="Pisabarro A."/>
            <person name="Eastwood D.C."/>
            <person name="Martin F."/>
            <person name="Cullen D."/>
            <person name="Grigoriev I.V."/>
            <person name="Hibbett D.S."/>
        </authorList>
    </citation>
    <scope>NUCLEOTIDE SEQUENCE [LARGE SCALE GENOMIC DNA]</scope>
    <source>
        <strain evidence="4">TFB10046</strain>
    </source>
</reference>
<dbReference type="KEGG" id="adl:AURDEDRAFT_116696"/>
<dbReference type="Proteomes" id="UP000006514">
    <property type="component" value="Unassembled WGS sequence"/>
</dbReference>
<evidence type="ECO:0000313" key="4">
    <source>
        <dbReference type="Proteomes" id="UP000006514"/>
    </source>
</evidence>
<proteinExistence type="predicted"/>
<sequence>MMATLLSTTLLASVALLAPVANAIHLNLPKTIAQCDKVDIDAGGKGLLNVAVLHAEDECGEPIKEWTKIKSAELHWDAKLPVGTKLVFLVEENDTEAEQWSEPITIAAGSTACLEGSGTSTIPAPTANGLLPSNPSTPSTGGSPIPPSTDDSNGAANVATDPNSEENAPNSAASTRSSVLAVAGALVFAALQL</sequence>
<gene>
    <name evidence="3" type="ORF">AURDEDRAFT_116696</name>
</gene>
<organism evidence="3 4">
    <name type="scientific">Auricularia subglabra (strain TFB-10046 / SS5)</name>
    <name type="common">White-rot fungus</name>
    <name type="synonym">Auricularia delicata (strain TFB10046)</name>
    <dbReference type="NCBI Taxonomy" id="717982"/>
    <lineage>
        <taxon>Eukaryota</taxon>
        <taxon>Fungi</taxon>
        <taxon>Dikarya</taxon>
        <taxon>Basidiomycota</taxon>
        <taxon>Agaricomycotina</taxon>
        <taxon>Agaricomycetes</taxon>
        <taxon>Auriculariales</taxon>
        <taxon>Auriculariaceae</taxon>
        <taxon>Auricularia</taxon>
    </lineage>
</organism>
<evidence type="ECO:0000256" key="2">
    <source>
        <dbReference type="SAM" id="SignalP"/>
    </source>
</evidence>
<feature type="chain" id="PRO_5003732627" evidence="2">
    <location>
        <begin position="24"/>
        <end position="193"/>
    </location>
</feature>
<accession>J0DB33</accession>
<dbReference type="InParanoid" id="J0DB33"/>
<dbReference type="AlphaFoldDB" id="J0DB33"/>
<keyword evidence="2" id="KW-0732">Signal</keyword>
<evidence type="ECO:0000313" key="3">
    <source>
        <dbReference type="EMBL" id="EJD37705.1"/>
    </source>
</evidence>
<name>J0DB33_AURST</name>
<evidence type="ECO:0000256" key="1">
    <source>
        <dbReference type="SAM" id="MobiDB-lite"/>
    </source>
</evidence>
<feature type="compositionally biased region" description="Polar residues" evidence="1">
    <location>
        <begin position="150"/>
        <end position="172"/>
    </location>
</feature>
<feature type="region of interest" description="Disordered" evidence="1">
    <location>
        <begin position="117"/>
        <end position="172"/>
    </location>
</feature>
<dbReference type="EMBL" id="JH687836">
    <property type="protein sequence ID" value="EJD37705.1"/>
    <property type="molecule type" value="Genomic_DNA"/>
</dbReference>
<protein>
    <submittedName>
        <fullName evidence="3">Uncharacterized protein</fullName>
    </submittedName>
</protein>
<feature type="compositionally biased region" description="Low complexity" evidence="1">
    <location>
        <begin position="128"/>
        <end position="143"/>
    </location>
</feature>